<dbReference type="RefSeq" id="WP_199263271.1">
    <property type="nucleotide sequence ID" value="NZ_CP054140.1"/>
</dbReference>
<dbReference type="Pfam" id="PF22740">
    <property type="entry name" value="PapZ_C"/>
    <property type="match status" value="1"/>
</dbReference>
<evidence type="ECO:0000313" key="3">
    <source>
        <dbReference type="Proteomes" id="UP000596092"/>
    </source>
</evidence>
<dbReference type="EMBL" id="CP054140">
    <property type="protein sequence ID" value="QQG64436.1"/>
    <property type="molecule type" value="Genomic_DNA"/>
</dbReference>
<dbReference type="InterPro" id="IPR005337">
    <property type="entry name" value="RapZ-like"/>
</dbReference>
<protein>
    <recommendedName>
        <fullName evidence="1">RapZ C-terminal domain-containing protein</fullName>
    </recommendedName>
</protein>
<sequence>MKITLSSFGFKHQYLAADLVWDVRFLPNPFWDPVLRPLNGLQSDVAHYVLESDPGKRFLALVEPLFLFLVDAYTDQERPALTVAIGCTGGKHRSVAVVEHLSAFLRAHDRYPEVFHRDIDKE</sequence>
<dbReference type="AlphaFoldDB" id="A0A7T5VAW9"/>
<feature type="domain" description="RapZ C-terminal" evidence="1">
    <location>
        <begin position="1"/>
        <end position="120"/>
    </location>
</feature>
<proteinExistence type="predicted"/>
<reference evidence="2 3" key="1">
    <citation type="submission" date="2020-05" db="EMBL/GenBank/DDBJ databases">
        <title>Complete genome of Desulfobulbus oligotrophicus.</title>
        <authorList>
            <person name="Podar M."/>
        </authorList>
    </citation>
    <scope>NUCLEOTIDE SEQUENCE [LARGE SCALE GENOMIC DNA]</scope>
    <source>
        <strain evidence="2 3">Prop6</strain>
    </source>
</reference>
<dbReference type="PANTHER" id="PTHR30448:SF0">
    <property type="entry name" value="RNASE ADAPTER PROTEIN RAPZ"/>
    <property type="match status" value="1"/>
</dbReference>
<dbReference type="InterPro" id="IPR053931">
    <property type="entry name" value="RapZ_C"/>
</dbReference>
<name>A0A7T5VAW9_9BACT</name>
<dbReference type="KEGG" id="dog:HP555_00460"/>
<dbReference type="GO" id="GO:0005524">
    <property type="term" value="F:ATP binding"/>
    <property type="evidence" value="ECO:0007669"/>
    <property type="project" value="InterPro"/>
</dbReference>
<evidence type="ECO:0000313" key="2">
    <source>
        <dbReference type="EMBL" id="QQG64436.1"/>
    </source>
</evidence>
<keyword evidence="3" id="KW-1185">Reference proteome</keyword>
<dbReference type="Proteomes" id="UP000596092">
    <property type="component" value="Chromosome"/>
</dbReference>
<evidence type="ECO:0000259" key="1">
    <source>
        <dbReference type="Pfam" id="PF22740"/>
    </source>
</evidence>
<organism evidence="2 3">
    <name type="scientific">Desulfobulbus oligotrophicus</name>
    <dbReference type="NCBI Taxonomy" id="1909699"/>
    <lineage>
        <taxon>Bacteria</taxon>
        <taxon>Pseudomonadati</taxon>
        <taxon>Thermodesulfobacteriota</taxon>
        <taxon>Desulfobulbia</taxon>
        <taxon>Desulfobulbales</taxon>
        <taxon>Desulfobulbaceae</taxon>
        <taxon>Desulfobulbus</taxon>
    </lineage>
</organism>
<accession>A0A7T5VAW9</accession>
<dbReference type="PANTHER" id="PTHR30448">
    <property type="entry name" value="RNASE ADAPTER PROTEIN RAPZ"/>
    <property type="match status" value="1"/>
</dbReference>
<gene>
    <name evidence="2" type="ORF">HP555_00460</name>
</gene>